<accession>A0ABN3MFE5</accession>
<dbReference type="NCBIfam" id="NF046112">
    <property type="entry name" value="MSMEG_6209_Nter"/>
    <property type="match status" value="1"/>
</dbReference>
<comment type="caution">
    <text evidence="1">The sequence shown here is derived from an EMBL/GenBank/DDBJ whole genome shotgun (WGS) entry which is preliminary data.</text>
</comment>
<reference evidence="1 2" key="1">
    <citation type="journal article" date="2019" name="Int. J. Syst. Evol. Microbiol.">
        <title>The Global Catalogue of Microorganisms (GCM) 10K type strain sequencing project: providing services to taxonomists for standard genome sequencing and annotation.</title>
        <authorList>
            <consortium name="The Broad Institute Genomics Platform"/>
            <consortium name="The Broad Institute Genome Sequencing Center for Infectious Disease"/>
            <person name="Wu L."/>
            <person name="Ma J."/>
        </authorList>
    </citation>
    <scope>NUCLEOTIDE SEQUENCE [LARGE SCALE GENOMIC DNA]</scope>
    <source>
        <strain evidence="1 2">JCM 16259</strain>
    </source>
</reference>
<organism evidence="1 2">
    <name type="scientific">Terrabacter carboxydivorans</name>
    <dbReference type="NCBI Taxonomy" id="619730"/>
    <lineage>
        <taxon>Bacteria</taxon>
        <taxon>Bacillati</taxon>
        <taxon>Actinomycetota</taxon>
        <taxon>Actinomycetes</taxon>
        <taxon>Micrococcales</taxon>
        <taxon>Intrasporangiaceae</taxon>
        <taxon>Terrabacter</taxon>
    </lineage>
</organism>
<name>A0ABN3MFE5_9MICO</name>
<gene>
    <name evidence="1" type="ORF">GCM10009858_44020</name>
</gene>
<keyword evidence="2" id="KW-1185">Reference proteome</keyword>
<dbReference type="RefSeq" id="WP_344257256.1">
    <property type="nucleotide sequence ID" value="NZ_BAAARE010000031.1"/>
</dbReference>
<evidence type="ECO:0000313" key="1">
    <source>
        <dbReference type="EMBL" id="GAA2500914.1"/>
    </source>
</evidence>
<dbReference type="Proteomes" id="UP001500730">
    <property type="component" value="Unassembled WGS sequence"/>
</dbReference>
<evidence type="ECO:0000313" key="2">
    <source>
        <dbReference type="Proteomes" id="UP001500730"/>
    </source>
</evidence>
<dbReference type="Gene3D" id="1.10.8.1060">
    <property type="entry name" value="Corynebacterium glutamicum thioredoxin-dependent arsenate reductase, N-terminal domain"/>
    <property type="match status" value="1"/>
</dbReference>
<sequence>MTELAQTQAHALDQNHVVETLCRIYDGVLANDEIRLAVESTWGQLVLGARDTDFLSVHVARQVRKQLLLDATPHPLS</sequence>
<protein>
    <submittedName>
        <fullName evidence="1">Uncharacterized protein</fullName>
    </submittedName>
</protein>
<proteinExistence type="predicted"/>
<dbReference type="EMBL" id="BAAARE010000031">
    <property type="protein sequence ID" value="GAA2500914.1"/>
    <property type="molecule type" value="Genomic_DNA"/>
</dbReference>